<dbReference type="InterPro" id="IPR011856">
    <property type="entry name" value="tRNA_endonuc-like_dom_sf"/>
</dbReference>
<dbReference type="InterPro" id="IPR007560">
    <property type="entry name" value="Restrct_endonuc_IV_Mrr"/>
</dbReference>
<proteinExistence type="predicted"/>
<dbReference type="GO" id="GO:0004519">
    <property type="term" value="F:endonuclease activity"/>
    <property type="evidence" value="ECO:0007669"/>
    <property type="project" value="UniProtKB-KW"/>
</dbReference>
<evidence type="ECO:0000313" key="3">
    <source>
        <dbReference type="Proteomes" id="UP000608071"/>
    </source>
</evidence>
<sequence length="111" mass="12595">MTGYEFEQFVSDLFKKMGYTTQLTKASGDQGIDVIAARQGRKIGIQAKCYSNLVTNKAIQEVSAGIVHYKLDKGIVVTNSHFTNSARELALSNRIILWDRNMLKEKIKEFY</sequence>
<reference evidence="2 3" key="1">
    <citation type="submission" date="2020-08" db="EMBL/GenBank/DDBJ databases">
        <title>A Genomic Blueprint of the Chicken Gut Microbiome.</title>
        <authorList>
            <person name="Gilroy R."/>
            <person name="Ravi A."/>
            <person name="Getino M."/>
            <person name="Pursley I."/>
            <person name="Horton D.L."/>
            <person name="Alikhan N.-F."/>
            <person name="Baker D."/>
            <person name="Gharbi K."/>
            <person name="Hall N."/>
            <person name="Watson M."/>
            <person name="Adriaenssens E.M."/>
            <person name="Foster-Nyarko E."/>
            <person name="Jarju S."/>
            <person name="Secka A."/>
            <person name="Antonio M."/>
            <person name="Oren A."/>
            <person name="Chaudhuri R."/>
            <person name="La Ragione R.M."/>
            <person name="Hildebrand F."/>
            <person name="Pallen M.J."/>
        </authorList>
    </citation>
    <scope>NUCLEOTIDE SEQUENCE [LARGE SCALE GENOMIC DNA]</scope>
    <source>
        <strain evidence="2 3">Sa2BVA9</strain>
    </source>
</reference>
<dbReference type="EMBL" id="JACSQL010000003">
    <property type="protein sequence ID" value="MBD7968428.1"/>
    <property type="molecule type" value="Genomic_DNA"/>
</dbReference>
<comment type="caution">
    <text evidence="2">The sequence shown here is derived from an EMBL/GenBank/DDBJ whole genome shotgun (WGS) entry which is preliminary data.</text>
</comment>
<dbReference type="InterPro" id="IPR011335">
    <property type="entry name" value="Restrct_endonuc-II-like"/>
</dbReference>
<dbReference type="Proteomes" id="UP000608071">
    <property type="component" value="Unassembled WGS sequence"/>
</dbReference>
<keyword evidence="3" id="KW-1185">Reference proteome</keyword>
<dbReference type="InterPro" id="IPR052906">
    <property type="entry name" value="Type_IV_Methyl-Rstrct_Enzyme"/>
</dbReference>
<accession>A0ABR8SYM9</accession>
<name>A0ABR8SYM9_9BACL</name>
<dbReference type="PANTHER" id="PTHR30015">
    <property type="entry name" value="MRR RESTRICTION SYSTEM PROTEIN"/>
    <property type="match status" value="1"/>
</dbReference>
<evidence type="ECO:0000259" key="1">
    <source>
        <dbReference type="Pfam" id="PF04471"/>
    </source>
</evidence>
<organism evidence="2 3">
    <name type="scientific">Paenibacillus gallinarum</name>
    <dbReference type="NCBI Taxonomy" id="2762232"/>
    <lineage>
        <taxon>Bacteria</taxon>
        <taxon>Bacillati</taxon>
        <taxon>Bacillota</taxon>
        <taxon>Bacilli</taxon>
        <taxon>Bacillales</taxon>
        <taxon>Paenibacillaceae</taxon>
        <taxon>Paenibacillus</taxon>
    </lineage>
</organism>
<keyword evidence="2" id="KW-0255">Endonuclease</keyword>
<keyword evidence="2" id="KW-0540">Nuclease</keyword>
<dbReference type="Gene3D" id="3.40.1350.10">
    <property type="match status" value="1"/>
</dbReference>
<dbReference type="PANTHER" id="PTHR30015:SF6">
    <property type="entry name" value="SLL1429 PROTEIN"/>
    <property type="match status" value="1"/>
</dbReference>
<protein>
    <submittedName>
        <fullName evidence="2">Restriction endonuclease</fullName>
    </submittedName>
</protein>
<evidence type="ECO:0000313" key="2">
    <source>
        <dbReference type="EMBL" id="MBD7968428.1"/>
    </source>
</evidence>
<dbReference type="SUPFAM" id="SSF52980">
    <property type="entry name" value="Restriction endonuclease-like"/>
    <property type="match status" value="1"/>
</dbReference>
<keyword evidence="2" id="KW-0378">Hydrolase</keyword>
<dbReference type="Pfam" id="PF04471">
    <property type="entry name" value="Mrr_cat"/>
    <property type="match status" value="1"/>
</dbReference>
<gene>
    <name evidence="2" type="ORF">H9647_10160</name>
</gene>
<feature type="domain" description="Restriction endonuclease type IV Mrr" evidence="1">
    <location>
        <begin position="1"/>
        <end position="105"/>
    </location>
</feature>